<feature type="compositionally biased region" description="Basic and acidic residues" evidence="1">
    <location>
        <begin position="87"/>
        <end position="98"/>
    </location>
</feature>
<protein>
    <submittedName>
        <fullName evidence="2">Uncharacterized protein</fullName>
    </submittedName>
</protein>
<feature type="region of interest" description="Disordered" evidence="1">
    <location>
        <begin position="312"/>
        <end position="377"/>
    </location>
</feature>
<keyword evidence="3" id="KW-1185">Reference proteome</keyword>
<feature type="compositionally biased region" description="Polar residues" evidence="1">
    <location>
        <begin position="12"/>
        <end position="21"/>
    </location>
</feature>
<feature type="compositionally biased region" description="Polar residues" evidence="1">
    <location>
        <begin position="595"/>
        <end position="604"/>
    </location>
</feature>
<evidence type="ECO:0000313" key="2">
    <source>
        <dbReference type="EMBL" id="GAA0158179.1"/>
    </source>
</evidence>
<feature type="region of interest" description="Disordered" evidence="1">
    <location>
        <begin position="1"/>
        <end position="32"/>
    </location>
</feature>
<feature type="region of interest" description="Disordered" evidence="1">
    <location>
        <begin position="630"/>
        <end position="680"/>
    </location>
</feature>
<gene>
    <name evidence="2" type="ORF">LIER_15273</name>
</gene>
<dbReference type="PANTHER" id="PTHR34067:SF20">
    <property type="entry name" value="OS08G0206700 PROTEIN"/>
    <property type="match status" value="1"/>
</dbReference>
<feature type="compositionally biased region" description="Polar residues" evidence="1">
    <location>
        <begin position="630"/>
        <end position="645"/>
    </location>
</feature>
<evidence type="ECO:0000313" key="3">
    <source>
        <dbReference type="Proteomes" id="UP001454036"/>
    </source>
</evidence>
<accession>A0AAV3Q276</accession>
<dbReference type="PANTHER" id="PTHR34067">
    <property type="entry name" value="OS04G0193200 PROTEIN"/>
    <property type="match status" value="1"/>
</dbReference>
<proteinExistence type="predicted"/>
<dbReference type="EMBL" id="BAABME010003278">
    <property type="protein sequence ID" value="GAA0158179.1"/>
    <property type="molecule type" value="Genomic_DNA"/>
</dbReference>
<name>A0AAV3Q276_LITER</name>
<feature type="region of interest" description="Disordered" evidence="1">
    <location>
        <begin position="213"/>
        <end position="250"/>
    </location>
</feature>
<sequence length="680" mass="74671">MYARPSPIDQRYSVQSTSGQFLSDDLNYGKQNFDTSNLKAEADSSNRMQENCLSITGLTNNVSEVTPKKSLRKRERKPRKSPQISEIRPEGSEQKEVRTASSTGTVVLDKQESVTGIMEQKTETPASRSDTKRLSRSVPGRTSKRLAGIQPETPPNLQLSGRSLRSTTRKSREGESNALPTMTIDAIANIPGQPVHSKLDLGTADTFHEPKFAKDMDKQKHGGSSQKTDQGVHGRASKRLAGCQPEMPPNLQLSERSLRAAMRMACEDETNILPMITTNAAPSVLLQPQLQHNLFHRNLPVSDANASLEQKLTNDDVQQKEGKNTLTGLKNSNKKKVESTSSRTSKRPAPQSMPRRTSKRPVAATSGRSSKRLAGSQVETLPVTTINSIPSVLPQPLQSEPLPGISFEKFTQVGRPAFPIDTKHVFDASMEPINIERAPDVADIVSMVVESITKMDEIEMNEQPLVNDHAVSEMKPGPKYAQASVEIKTASVETGIQLNEKPKFENLKPPNPQGSYLSVVDSWSDSDPCLDFAFKTLTGAISLEDTLSYQGCSQPQDNTYSVHGNGQFRQSGSHNIVNSQQNVSSHFQGNLAYHGSSQAQNTPSVFGGNASFGQSATHNHVNFQQYTPTSFTSSRQHIQAEQPRNPSIPPGFDGVPHYRGVRNNPDTRNKDYMSYPGTKK</sequence>
<dbReference type="AlphaFoldDB" id="A0AAV3Q276"/>
<feature type="region of interest" description="Disordered" evidence="1">
    <location>
        <begin position="593"/>
        <end position="613"/>
    </location>
</feature>
<reference evidence="2 3" key="1">
    <citation type="submission" date="2024-01" db="EMBL/GenBank/DDBJ databases">
        <title>The complete chloroplast genome sequence of Lithospermum erythrorhizon: insights into the phylogenetic relationship among Boraginaceae species and the maternal lineages of purple gromwells.</title>
        <authorList>
            <person name="Okada T."/>
            <person name="Watanabe K."/>
        </authorList>
    </citation>
    <scope>NUCLEOTIDE SEQUENCE [LARGE SCALE GENOMIC DNA]</scope>
</reference>
<feature type="compositionally biased region" description="Basic residues" evidence="1">
    <location>
        <begin position="69"/>
        <end position="80"/>
    </location>
</feature>
<comment type="caution">
    <text evidence="2">The sequence shown here is derived from an EMBL/GenBank/DDBJ whole genome shotgun (WGS) entry which is preliminary data.</text>
</comment>
<dbReference type="Proteomes" id="UP001454036">
    <property type="component" value="Unassembled WGS sequence"/>
</dbReference>
<dbReference type="InterPro" id="IPR038945">
    <property type="entry name" value="MBD13-like"/>
</dbReference>
<evidence type="ECO:0000256" key="1">
    <source>
        <dbReference type="SAM" id="MobiDB-lite"/>
    </source>
</evidence>
<organism evidence="2 3">
    <name type="scientific">Lithospermum erythrorhizon</name>
    <name type="common">Purple gromwell</name>
    <name type="synonym">Lithospermum officinale var. erythrorhizon</name>
    <dbReference type="NCBI Taxonomy" id="34254"/>
    <lineage>
        <taxon>Eukaryota</taxon>
        <taxon>Viridiplantae</taxon>
        <taxon>Streptophyta</taxon>
        <taxon>Embryophyta</taxon>
        <taxon>Tracheophyta</taxon>
        <taxon>Spermatophyta</taxon>
        <taxon>Magnoliopsida</taxon>
        <taxon>eudicotyledons</taxon>
        <taxon>Gunneridae</taxon>
        <taxon>Pentapetalae</taxon>
        <taxon>asterids</taxon>
        <taxon>lamiids</taxon>
        <taxon>Boraginales</taxon>
        <taxon>Boraginaceae</taxon>
        <taxon>Boraginoideae</taxon>
        <taxon>Lithospermeae</taxon>
        <taxon>Lithospermum</taxon>
    </lineage>
</organism>
<feature type="compositionally biased region" description="Basic and acidic residues" evidence="1">
    <location>
        <begin position="312"/>
        <end position="323"/>
    </location>
</feature>
<feature type="compositionally biased region" description="Polar residues" evidence="1">
    <location>
        <begin position="155"/>
        <end position="166"/>
    </location>
</feature>
<feature type="region of interest" description="Disordered" evidence="1">
    <location>
        <begin position="63"/>
        <end position="181"/>
    </location>
</feature>